<feature type="region of interest" description="Disordered" evidence="1">
    <location>
        <begin position="603"/>
        <end position="632"/>
    </location>
</feature>
<accession>A0A2C6KIF4</accession>
<organism evidence="2 3">
    <name type="scientific">Cystoisospora suis</name>
    <dbReference type="NCBI Taxonomy" id="483139"/>
    <lineage>
        <taxon>Eukaryota</taxon>
        <taxon>Sar</taxon>
        <taxon>Alveolata</taxon>
        <taxon>Apicomplexa</taxon>
        <taxon>Conoidasida</taxon>
        <taxon>Coccidia</taxon>
        <taxon>Eucoccidiorida</taxon>
        <taxon>Eimeriorina</taxon>
        <taxon>Sarcocystidae</taxon>
        <taxon>Cystoisospora</taxon>
    </lineage>
</organism>
<evidence type="ECO:0000313" key="3">
    <source>
        <dbReference type="Proteomes" id="UP000221165"/>
    </source>
</evidence>
<comment type="caution">
    <text evidence="2">The sequence shown here is derived from an EMBL/GenBank/DDBJ whole genome shotgun (WGS) entry which is preliminary data.</text>
</comment>
<proteinExistence type="predicted"/>
<dbReference type="EMBL" id="MIGC01006595">
    <property type="protein sequence ID" value="PHJ16126.1"/>
    <property type="molecule type" value="Genomic_DNA"/>
</dbReference>
<evidence type="ECO:0000256" key="1">
    <source>
        <dbReference type="SAM" id="MobiDB-lite"/>
    </source>
</evidence>
<feature type="compositionally biased region" description="Basic and acidic residues" evidence="1">
    <location>
        <begin position="603"/>
        <end position="613"/>
    </location>
</feature>
<reference evidence="2 3" key="1">
    <citation type="journal article" date="2017" name="Int. J. Parasitol.">
        <title>The genome of the protozoan parasite Cystoisospora suis and a reverse vaccinology approach to identify vaccine candidates.</title>
        <authorList>
            <person name="Palmieri N."/>
            <person name="Shrestha A."/>
            <person name="Ruttkowski B."/>
            <person name="Beck T."/>
            <person name="Vogl C."/>
            <person name="Tomley F."/>
            <person name="Blake D.P."/>
            <person name="Joachim A."/>
        </authorList>
    </citation>
    <scope>NUCLEOTIDE SEQUENCE [LARGE SCALE GENOMIC DNA]</scope>
    <source>
        <strain evidence="2 3">Wien I</strain>
    </source>
</reference>
<dbReference type="RefSeq" id="XP_067917856.1">
    <property type="nucleotide sequence ID" value="XM_068070166.1"/>
</dbReference>
<feature type="compositionally biased region" description="Polar residues" evidence="1">
    <location>
        <begin position="149"/>
        <end position="174"/>
    </location>
</feature>
<dbReference type="GeneID" id="94433377"/>
<feature type="region of interest" description="Disordered" evidence="1">
    <location>
        <begin position="245"/>
        <end position="276"/>
    </location>
</feature>
<feature type="compositionally biased region" description="Basic and acidic residues" evidence="1">
    <location>
        <begin position="59"/>
        <end position="72"/>
    </location>
</feature>
<feature type="region of interest" description="Disordered" evidence="1">
    <location>
        <begin position="149"/>
        <end position="194"/>
    </location>
</feature>
<feature type="region of interest" description="Disordered" evidence="1">
    <location>
        <begin position="1"/>
        <end position="133"/>
    </location>
</feature>
<dbReference type="VEuPathDB" id="ToxoDB:CSUI_010059"/>
<dbReference type="Proteomes" id="UP000221165">
    <property type="component" value="Unassembled WGS sequence"/>
</dbReference>
<dbReference type="OrthoDB" id="345946at2759"/>
<name>A0A2C6KIF4_9APIC</name>
<keyword evidence="3" id="KW-1185">Reference proteome</keyword>
<feature type="region of interest" description="Disordered" evidence="1">
    <location>
        <begin position="333"/>
        <end position="354"/>
    </location>
</feature>
<gene>
    <name evidence="2" type="ORF">CSUI_010059</name>
</gene>
<protein>
    <submittedName>
        <fullName evidence="2">Rtr1 rpap2 family</fullName>
    </submittedName>
</protein>
<evidence type="ECO:0000313" key="2">
    <source>
        <dbReference type="EMBL" id="PHJ16126.1"/>
    </source>
</evidence>
<sequence>MNVASFSAAEKTASHAVPNCETTSHERAGSSTRMKKNEQGSRSRVIPVKLEEEATTSDDGERYQETIEDKQEVPCGGKNFKEENSVSQQQRQGLGKTYKSHLAKSSSSSRRPVSGVHERGVASTQKPSRFHLPHLPAAVDQVLLLDYSQGETEPPTESRNASQERQTEDAGQNTDGKESALVATGGSRAGKTDQDVHKENAAICEDRNDLCRTVCLHNQVDTRSRGAILSQCGGGSLGNFEGAAELQGGRPRSTEGHGSVAETGFRQSVPDAPGNGKNCRLLEADAGVKSDSEEQAACEPPARPIAIVDLEKKSEEGLAKDISEFLDFSDDEPTDFPDTHLQNKDLGNGNQKGRARHLIPGPPTTTDASQNARYSLGVPGAAPSSVGLEVQRAYMRLSDLAIVWDLLGSWSRAETRDVLLWIRSGRVKRRTDNTEESVSAAFPGQAQCLDGKLADNRSAEAAAAGAVELQQQRSEQLAQALLRALPSSLLEHCGRDVADVCRTFRIKRALPPLPPSLCRTFLAVVFLALHGLRRSSTSSASSTRVSCGGATMAMSEDPGCVDTVGVRDWVNRADKDDGDIECGVRLFIRGAISDAASRCSRVQRGDTRGDASSHRCTVGPRPTLGSAQEDKTAEVSLLHPPGAMPAPEQRMATGVGPAIGFSVVSAVRECDIQAEQEGRLGTRGSRFDTNSSVATDGDGETVAWWWAGKCLAILFGPLVDA</sequence>
<dbReference type="AlphaFoldDB" id="A0A2C6KIF4"/>